<feature type="transmembrane region" description="Helical" evidence="6">
    <location>
        <begin position="71"/>
        <end position="93"/>
    </location>
</feature>
<sequence length="199" mass="21742">MDLHLMALFAIAFTCAVAVPGPNVAFVVAQALKYGRKIIVPCSFGFGLATAIHAIVALSGVGLIIHEHSSLLGYLRWIGAIYLTYIGLISFLSRPEHHNTEIIASNTRKLFLDSSLVALTNPKGWLVTLLTYPSFISPYYSYTRQAIALSLAGLLISLLIYSGYALLAQRARILFRNERNISRVAGAIYLLVAVFLVLS</sequence>
<name>A0A514E9B4_9XANT</name>
<evidence type="ECO:0000313" key="7">
    <source>
        <dbReference type="EMBL" id="QDI02545.1"/>
    </source>
</evidence>
<proteinExistence type="predicted"/>
<keyword evidence="2" id="KW-1003">Cell membrane</keyword>
<organism evidence="7 8">
    <name type="scientific">Xanthomonas cerealis pv. cerealis</name>
    <dbReference type="NCBI Taxonomy" id="152263"/>
    <lineage>
        <taxon>Bacteria</taxon>
        <taxon>Pseudomonadati</taxon>
        <taxon>Pseudomonadota</taxon>
        <taxon>Gammaproteobacteria</taxon>
        <taxon>Lysobacterales</taxon>
        <taxon>Lysobacteraceae</taxon>
        <taxon>Xanthomonas</taxon>
        <taxon>Xanthomonas translucens group</taxon>
        <taxon>Xanthomonas cerealis</taxon>
    </lineage>
</organism>
<evidence type="ECO:0000313" key="8">
    <source>
        <dbReference type="Proteomes" id="UP000319349"/>
    </source>
</evidence>
<accession>A0A514E9B4</accession>
<dbReference type="EMBL" id="CP038228">
    <property type="protein sequence ID" value="QDI02545.1"/>
    <property type="molecule type" value="Genomic_DNA"/>
</dbReference>
<dbReference type="GO" id="GO:0005886">
    <property type="term" value="C:plasma membrane"/>
    <property type="evidence" value="ECO:0007669"/>
    <property type="project" value="UniProtKB-SubCell"/>
</dbReference>
<feature type="transmembrane region" description="Helical" evidence="6">
    <location>
        <begin position="180"/>
        <end position="198"/>
    </location>
</feature>
<feature type="transmembrane region" description="Helical" evidence="6">
    <location>
        <begin position="44"/>
        <end position="65"/>
    </location>
</feature>
<dbReference type="PANTHER" id="PTHR30086">
    <property type="entry name" value="ARGININE EXPORTER PROTEIN ARGO"/>
    <property type="match status" value="1"/>
</dbReference>
<comment type="subcellular location">
    <subcellularLocation>
        <location evidence="1">Cell membrane</location>
        <topology evidence="1">Multi-pass membrane protein</topology>
    </subcellularLocation>
</comment>
<dbReference type="PANTHER" id="PTHR30086:SF20">
    <property type="entry name" value="ARGININE EXPORTER PROTEIN ARGO-RELATED"/>
    <property type="match status" value="1"/>
</dbReference>
<dbReference type="GO" id="GO:0015171">
    <property type="term" value="F:amino acid transmembrane transporter activity"/>
    <property type="evidence" value="ECO:0007669"/>
    <property type="project" value="TreeGrafter"/>
</dbReference>
<dbReference type="Proteomes" id="UP000319349">
    <property type="component" value="Chromosome"/>
</dbReference>
<keyword evidence="3 6" id="KW-0812">Transmembrane</keyword>
<dbReference type="InterPro" id="IPR001123">
    <property type="entry name" value="LeuE-type"/>
</dbReference>
<evidence type="ECO:0000256" key="6">
    <source>
        <dbReference type="SAM" id="Phobius"/>
    </source>
</evidence>
<evidence type="ECO:0000256" key="3">
    <source>
        <dbReference type="ARBA" id="ARBA00022692"/>
    </source>
</evidence>
<dbReference type="Pfam" id="PF01810">
    <property type="entry name" value="LysE"/>
    <property type="match status" value="1"/>
</dbReference>
<keyword evidence="4 6" id="KW-1133">Transmembrane helix</keyword>
<evidence type="ECO:0000256" key="1">
    <source>
        <dbReference type="ARBA" id="ARBA00004651"/>
    </source>
</evidence>
<protein>
    <submittedName>
        <fullName evidence="7">LysE family translocator</fullName>
    </submittedName>
</protein>
<feature type="transmembrane region" description="Helical" evidence="6">
    <location>
        <begin position="6"/>
        <end position="32"/>
    </location>
</feature>
<dbReference type="AlphaFoldDB" id="A0A514E9B4"/>
<feature type="transmembrane region" description="Helical" evidence="6">
    <location>
        <begin position="114"/>
        <end position="135"/>
    </location>
</feature>
<reference evidence="7 8" key="1">
    <citation type="submission" date="2019-03" db="EMBL/GenBank/DDBJ databases">
        <title>Tal1 in Xanthomonas translucens pv. cerealis Contributes to Virulence in Bacterial Leaf Streak of Wheat.</title>
        <authorList>
            <person name="Shah S.M.A."/>
            <person name="Haq F."/>
            <person name="Ma W."/>
            <person name="Xu X."/>
            <person name="Wang S."/>
            <person name="Xu Z."/>
            <person name="Zou L."/>
            <person name="Zhu B."/>
            <person name="Chen G."/>
        </authorList>
    </citation>
    <scope>NUCLEOTIDE SEQUENCE [LARGE SCALE GENOMIC DNA]</scope>
    <source>
        <strain evidence="7 8">01</strain>
    </source>
</reference>
<evidence type="ECO:0000256" key="4">
    <source>
        <dbReference type="ARBA" id="ARBA00022989"/>
    </source>
</evidence>
<dbReference type="RefSeq" id="WP_080763378.1">
    <property type="nucleotide sequence ID" value="NZ_CM003052.1"/>
</dbReference>
<feature type="transmembrane region" description="Helical" evidence="6">
    <location>
        <begin position="147"/>
        <end position="168"/>
    </location>
</feature>
<evidence type="ECO:0000256" key="2">
    <source>
        <dbReference type="ARBA" id="ARBA00022475"/>
    </source>
</evidence>
<gene>
    <name evidence="7" type="ORF">E4A48_01460</name>
</gene>
<evidence type="ECO:0000256" key="5">
    <source>
        <dbReference type="ARBA" id="ARBA00023136"/>
    </source>
</evidence>
<keyword evidence="5 6" id="KW-0472">Membrane</keyword>
<keyword evidence="8" id="KW-1185">Reference proteome</keyword>